<evidence type="ECO:0000313" key="1">
    <source>
        <dbReference type="EMBL" id="KAJ8126126.1"/>
    </source>
</evidence>
<comment type="caution">
    <text evidence="1">The sequence shown here is derived from an EMBL/GenBank/DDBJ whole genome shotgun (WGS) entry which is preliminary data.</text>
</comment>
<gene>
    <name evidence="1" type="ORF">O1611_g7511</name>
</gene>
<reference evidence="1" key="1">
    <citation type="submission" date="2022-12" db="EMBL/GenBank/DDBJ databases">
        <title>Genome Sequence of Lasiodiplodia mahajangana.</title>
        <authorList>
            <person name="Buettner E."/>
        </authorList>
    </citation>
    <scope>NUCLEOTIDE SEQUENCE</scope>
    <source>
        <strain evidence="1">VT137</strain>
    </source>
</reference>
<protein>
    <submittedName>
        <fullName evidence="1">Uncharacterized protein</fullName>
    </submittedName>
</protein>
<proteinExistence type="predicted"/>
<organism evidence="1 2">
    <name type="scientific">Lasiodiplodia mahajangana</name>
    <dbReference type="NCBI Taxonomy" id="1108764"/>
    <lineage>
        <taxon>Eukaryota</taxon>
        <taxon>Fungi</taxon>
        <taxon>Dikarya</taxon>
        <taxon>Ascomycota</taxon>
        <taxon>Pezizomycotina</taxon>
        <taxon>Dothideomycetes</taxon>
        <taxon>Dothideomycetes incertae sedis</taxon>
        <taxon>Botryosphaeriales</taxon>
        <taxon>Botryosphaeriaceae</taxon>
        <taxon>Lasiodiplodia</taxon>
    </lineage>
</organism>
<name>A0ACC2JF15_9PEZI</name>
<dbReference type="EMBL" id="JAPUUL010002010">
    <property type="protein sequence ID" value="KAJ8126126.1"/>
    <property type="molecule type" value="Genomic_DNA"/>
</dbReference>
<evidence type="ECO:0000313" key="2">
    <source>
        <dbReference type="Proteomes" id="UP001153332"/>
    </source>
</evidence>
<keyword evidence="2" id="KW-1185">Reference proteome</keyword>
<accession>A0ACC2JF15</accession>
<dbReference type="Proteomes" id="UP001153332">
    <property type="component" value="Unassembled WGS sequence"/>
</dbReference>
<sequence>MDQAGEVQGPVVDSKAASILRRGFGIILDNWLVIGFGLAAVLGYLFPHVAARGGIIKSEYSILYGGIGLIFLINGAQLSPEKLKEHATNWRLHIVVQGINLILIPVIQIILIRIIISAGGITSGNIEPSILVGMVVVSCIPTTIASNVVMTRNAGGDEAAAIIEVVIGNVVGSFLSPFLIYGFLPGDSVFDSLRPATPNTLGPVNWPRPTMGFSKADGLGIKNFFSGQALFSDSRPGGMVGLAPPRRGETGGCSQEDAQGARGGRVLLWCGKDDECRHPIGCGNVVTARQFHYIVDSGPRTALHGRTSVHCPVPDDILQMVGAAKQETHNRRRMLGEATRAICPFGKECPELRKLWGEPPYSALQTSTSVEAAMRPLYISPIFISMASQAAELRGSCRCGRNQYAIQVPSAATELAQVIFASDINHRLSSASPLSAFIRVPLLWYHSEVFPFYSDETRSTIRRLYCHPTESHAQRSFCGYCGTPLSYWSEQPPSEAEYIQLTLGSLFTQDLHSLQDLGLLPDETEQDEMEVVPTTGTESSRELISHETTSIPWFNDLISGSRLGNMQTTRGVQRSRGGTSWVEYEITEWTADDDNEGGEGEAYASESSMSTTGKRKREGADDDDIGMSTSATTT</sequence>